<keyword evidence="4" id="KW-0433">Leucine-rich repeat</keyword>
<evidence type="ECO:0000256" key="12">
    <source>
        <dbReference type="SAM" id="Phobius"/>
    </source>
</evidence>
<evidence type="ECO:0000256" key="6">
    <source>
        <dbReference type="ARBA" id="ARBA00022729"/>
    </source>
</evidence>
<dbReference type="GO" id="GO:0006952">
    <property type="term" value="P:defense response"/>
    <property type="evidence" value="ECO:0007669"/>
    <property type="project" value="UniProtKB-ARBA"/>
</dbReference>
<evidence type="ECO:0000256" key="3">
    <source>
        <dbReference type="ARBA" id="ARBA00022475"/>
    </source>
</evidence>
<dbReference type="Pfam" id="PF00560">
    <property type="entry name" value="LRR_1"/>
    <property type="match status" value="4"/>
</dbReference>
<keyword evidence="15" id="KW-1185">Reference proteome</keyword>
<organism evidence="14 15">
    <name type="scientific">Daucus carota subsp. sativus</name>
    <name type="common">Carrot</name>
    <dbReference type="NCBI Taxonomy" id="79200"/>
    <lineage>
        <taxon>Eukaryota</taxon>
        <taxon>Viridiplantae</taxon>
        <taxon>Streptophyta</taxon>
        <taxon>Embryophyta</taxon>
        <taxon>Tracheophyta</taxon>
        <taxon>Spermatophyta</taxon>
        <taxon>Magnoliopsida</taxon>
        <taxon>eudicotyledons</taxon>
        <taxon>Gunneridae</taxon>
        <taxon>Pentapetalae</taxon>
        <taxon>asterids</taxon>
        <taxon>campanulids</taxon>
        <taxon>Apiales</taxon>
        <taxon>Apiaceae</taxon>
        <taxon>Apioideae</taxon>
        <taxon>Scandiceae</taxon>
        <taxon>Daucinae</taxon>
        <taxon>Daucus</taxon>
        <taxon>Daucus sect. Daucus</taxon>
    </lineage>
</organism>
<accession>A0AAF0WRI0</accession>
<keyword evidence="7" id="KW-0677">Repeat</keyword>
<keyword evidence="5 12" id="KW-0812">Transmembrane</keyword>
<dbReference type="Pfam" id="PF08263">
    <property type="entry name" value="LRRNT_2"/>
    <property type="match status" value="1"/>
</dbReference>
<feature type="transmembrane region" description="Helical" evidence="12">
    <location>
        <begin position="776"/>
        <end position="797"/>
    </location>
</feature>
<dbReference type="Gene3D" id="3.80.10.10">
    <property type="entry name" value="Ribonuclease Inhibitor"/>
    <property type="match status" value="3"/>
</dbReference>
<evidence type="ECO:0000256" key="10">
    <source>
        <dbReference type="ARBA" id="ARBA00023170"/>
    </source>
</evidence>
<dbReference type="PANTHER" id="PTHR48052:SF85">
    <property type="entry name" value="LEUCINE-RICH REPEAT-CONTAINING N-TERMINAL PLANT-TYPE DOMAIN-CONTAINING PROTEIN"/>
    <property type="match status" value="1"/>
</dbReference>
<evidence type="ECO:0000256" key="2">
    <source>
        <dbReference type="ARBA" id="ARBA00009592"/>
    </source>
</evidence>
<dbReference type="EMBL" id="CP093345">
    <property type="protein sequence ID" value="WOG93168.1"/>
    <property type="molecule type" value="Genomic_DNA"/>
</dbReference>
<evidence type="ECO:0000256" key="9">
    <source>
        <dbReference type="ARBA" id="ARBA00023136"/>
    </source>
</evidence>
<evidence type="ECO:0000313" key="14">
    <source>
        <dbReference type="EMBL" id="WOG93168.1"/>
    </source>
</evidence>
<dbReference type="AlphaFoldDB" id="A0AAF0WRI0"/>
<dbReference type="PRINTS" id="PR00019">
    <property type="entry name" value="LEURICHRPT"/>
</dbReference>
<evidence type="ECO:0000313" key="15">
    <source>
        <dbReference type="Proteomes" id="UP000077755"/>
    </source>
</evidence>
<reference evidence="14" key="1">
    <citation type="journal article" date="2016" name="Nat. Genet.">
        <title>A high-quality carrot genome assembly provides new insights into carotenoid accumulation and asterid genome evolution.</title>
        <authorList>
            <person name="Iorizzo M."/>
            <person name="Ellison S."/>
            <person name="Senalik D."/>
            <person name="Zeng P."/>
            <person name="Satapoomin P."/>
            <person name="Huang J."/>
            <person name="Bowman M."/>
            <person name="Iovene M."/>
            <person name="Sanseverino W."/>
            <person name="Cavagnaro P."/>
            <person name="Yildiz M."/>
            <person name="Macko-Podgorni A."/>
            <person name="Moranska E."/>
            <person name="Grzebelus E."/>
            <person name="Grzebelus D."/>
            <person name="Ashrafi H."/>
            <person name="Zheng Z."/>
            <person name="Cheng S."/>
            <person name="Spooner D."/>
            <person name="Van Deynze A."/>
            <person name="Simon P."/>
        </authorList>
    </citation>
    <scope>NUCLEOTIDE SEQUENCE</scope>
    <source>
        <tissue evidence="14">Leaf</tissue>
    </source>
</reference>
<dbReference type="GO" id="GO:0051707">
    <property type="term" value="P:response to other organism"/>
    <property type="evidence" value="ECO:0007669"/>
    <property type="project" value="UniProtKB-ARBA"/>
</dbReference>
<dbReference type="SMART" id="SM00369">
    <property type="entry name" value="LRR_TYP"/>
    <property type="match status" value="7"/>
</dbReference>
<gene>
    <name evidence="14" type="ORF">DCAR_0312449</name>
</gene>
<dbReference type="PANTHER" id="PTHR48052">
    <property type="entry name" value="UNNAMED PRODUCT"/>
    <property type="match status" value="1"/>
</dbReference>
<keyword evidence="3" id="KW-1003">Cell membrane</keyword>
<dbReference type="Proteomes" id="UP000077755">
    <property type="component" value="Chromosome 3"/>
</dbReference>
<dbReference type="FunFam" id="3.80.10.10:FF:000095">
    <property type="entry name" value="LRR receptor-like serine/threonine-protein kinase GSO1"/>
    <property type="match status" value="1"/>
</dbReference>
<dbReference type="FunFam" id="3.80.10.10:FF:000383">
    <property type="entry name" value="Leucine-rich repeat receptor protein kinase EMS1"/>
    <property type="match status" value="1"/>
</dbReference>
<evidence type="ECO:0000256" key="5">
    <source>
        <dbReference type="ARBA" id="ARBA00022692"/>
    </source>
</evidence>
<reference evidence="14" key="2">
    <citation type="submission" date="2022-03" db="EMBL/GenBank/DDBJ databases">
        <title>Draft title - Genomic analysis of global carrot germplasm unveils the trajectory of domestication and the origin of high carotenoid orange carrot.</title>
        <authorList>
            <person name="Iorizzo M."/>
            <person name="Ellison S."/>
            <person name="Senalik D."/>
            <person name="Macko-Podgorni A."/>
            <person name="Grzebelus D."/>
            <person name="Bostan H."/>
            <person name="Rolling W."/>
            <person name="Curaba J."/>
            <person name="Simon P."/>
        </authorList>
    </citation>
    <scope>NUCLEOTIDE SEQUENCE</scope>
    <source>
        <tissue evidence="14">Leaf</tissue>
    </source>
</reference>
<keyword evidence="6" id="KW-0732">Signal</keyword>
<dbReference type="SUPFAM" id="SSF52058">
    <property type="entry name" value="L domain-like"/>
    <property type="match status" value="2"/>
</dbReference>
<feature type="domain" description="Leucine-rich repeat-containing N-terminal plant-type" evidence="13">
    <location>
        <begin position="32"/>
        <end position="73"/>
    </location>
</feature>
<dbReference type="InterPro" id="IPR003591">
    <property type="entry name" value="Leu-rich_rpt_typical-subtyp"/>
</dbReference>
<dbReference type="InterPro" id="IPR013210">
    <property type="entry name" value="LRR_N_plant-typ"/>
</dbReference>
<evidence type="ECO:0000259" key="13">
    <source>
        <dbReference type="Pfam" id="PF08263"/>
    </source>
</evidence>
<evidence type="ECO:0000256" key="8">
    <source>
        <dbReference type="ARBA" id="ARBA00022989"/>
    </source>
</evidence>
<dbReference type="Pfam" id="PF13855">
    <property type="entry name" value="LRR_8"/>
    <property type="match status" value="3"/>
</dbReference>
<dbReference type="InterPro" id="IPR001611">
    <property type="entry name" value="Leu-rich_rpt"/>
</dbReference>
<keyword evidence="11" id="KW-0325">Glycoprotein</keyword>
<sequence length="841" mass="93499">MKIPLFTKVFLVPFLSILVGFGIISVSSQCLADQKSLLLQVKRNLIFNPSLSTKLVQWNQSTDCCSWEGVTCNTSSNSAHVIELDLNNESISGCLQNSTLRSLSGLQHLERLNLAFNNFNSSQFPAGIFSLTNLKYLNLSTSGFSGEFPSSIVNLTQLVYLDFWTNNFSGTISSIHFENLVNLEYIDLGLNSLSGTVPSSLFALPSLRKLFFSYNNFHGSLPNFTDTDSSQLDTLYAGWNNLSGSVPNSLFDLKSFSRLTLSHNKLTGESKLQNLHRLKNLTYFNLSFNNLSLDPRHDNSSSFLPPLLKELKLASCRLQEFPDLRHLPSLITLDLAQNQISGDIPNWIWNIGNGGLQYLNLSVNQLEKLQEPYVIRNLIWIDLRSNHLRGKIPLPPKNVYFLDYSNNFFSSRIPTTINLTAAIFFSLSSNRLSGTIPASICSATNLQLLDLSNNYLSGNVPSCLFEFSDTLGVLRLGNNSLTGNISGIFGNDCGLETIDLSGNLLEGHVPESLANCANLEVLNLGNNRLNDSFPCFLKDSPRLHVLSLHSNAFHGVITCQERNGSWENLQIYDIGSNYFTGNLSQNFPVWKAMKDGRNDVNVLGFEFPSFGNLRKTYQDAVTINIKGKRLELVKILNIFTSVDISNNHFEGNIPDTIGELTSLVSLNLSHNSLSGSIPKSVGTLKLLETLDLSMNKLTGKIPVELGEISFLEVLDLSDNQLTGKIPTGSQIQTFSEASFQGNKGLCGPPLHINCNRIPVITAYDDGDLGDTIEWEFVAPEVGFAVGLGIVILPLMFYSRWRSFYYKHVDNFLFKFFGIRHQKKNIHGRIRSQGSRIQRAGS</sequence>
<evidence type="ECO:0000256" key="1">
    <source>
        <dbReference type="ARBA" id="ARBA00004251"/>
    </source>
</evidence>
<name>A0AAF0WRI0_DAUCS</name>
<protein>
    <recommendedName>
        <fullName evidence="13">Leucine-rich repeat-containing N-terminal plant-type domain-containing protein</fullName>
    </recommendedName>
</protein>
<keyword evidence="8 12" id="KW-1133">Transmembrane helix</keyword>
<dbReference type="GO" id="GO:0005886">
    <property type="term" value="C:plasma membrane"/>
    <property type="evidence" value="ECO:0007669"/>
    <property type="project" value="UniProtKB-SubCell"/>
</dbReference>
<dbReference type="InterPro" id="IPR032675">
    <property type="entry name" value="LRR_dom_sf"/>
</dbReference>
<evidence type="ECO:0000256" key="7">
    <source>
        <dbReference type="ARBA" id="ARBA00022737"/>
    </source>
</evidence>
<keyword evidence="9 12" id="KW-0472">Membrane</keyword>
<comment type="similarity">
    <text evidence="2">Belongs to the RLP family.</text>
</comment>
<evidence type="ECO:0000256" key="11">
    <source>
        <dbReference type="ARBA" id="ARBA00023180"/>
    </source>
</evidence>
<proteinExistence type="inferred from homology"/>
<evidence type="ECO:0000256" key="4">
    <source>
        <dbReference type="ARBA" id="ARBA00022614"/>
    </source>
</evidence>
<comment type="subcellular location">
    <subcellularLocation>
        <location evidence="1">Cell membrane</location>
        <topology evidence="1">Single-pass type I membrane protein</topology>
    </subcellularLocation>
</comment>
<keyword evidence="10" id="KW-0675">Receptor</keyword>